<dbReference type="Proteomes" id="UP000779233">
    <property type="component" value="Unassembled WGS sequence"/>
</dbReference>
<feature type="compositionally biased region" description="Basic residues" evidence="2">
    <location>
        <begin position="1126"/>
        <end position="1146"/>
    </location>
</feature>
<dbReference type="InterPro" id="IPR035979">
    <property type="entry name" value="RBD_domain_sf"/>
</dbReference>
<feature type="compositionally biased region" description="Basic and acidic residues" evidence="2">
    <location>
        <begin position="1045"/>
        <end position="1054"/>
    </location>
</feature>
<sequence length="1347" mass="150032">MWFKSSNSKAEGSEKNFGGQEDAINYEEEEQRKDGVESGVEGGGVNDVVDDVANNVVDVPNDVVEGGAGGKEDISEGGAKGNSTGGKDDDAEERSHQKEDASDEEECPLDDTQISEQIESIIKNMSSDEEEEGEVVEDEIPYDRIETNTKLNKEVILLNFYADMSTQRLTSLMSVFGKVRSSFIDDNEGVHVIFNSVKTSQRAKEFLDNLKIKNRRIQVIYGTYQEGRGASARGGDHADGANGEGYIGDDFADPDEAKGSPNDASIISHHDKLANPKNGKTPVKLYKNRKYYQNPIPTQSQSSMANSFAYGNHVKGMVLHVKTSTYFVAPSSNSNMMSDFVSASEMSFGQQEKAPLGNHLHGRVRGGNQNKPLHGQAHHQSQTYHHSQAPHHSHAHHPEQMALLDAPNFSNVANYVQPPPPPPPRSQALYGQSFSESGRGSQMDPYPHYSHPNNHPGGHTSGHPSSHPNNLQHASPHLGSEGSANRMPHNQPLPPHLKRKKMTERFPNSFIPSVYKKNTFEAPPPGNHPPYVPYSNQLPTSSRNMHMKGVPPPHLIGSSSHGEAGMTNPIGGNHPPLLIPPRTRDLPTSTTVPPYNNSFYRSHAGNDQHHGGNTYGNVANSEEYPTQHGVYPAYEDHLPHPAKPPKLAKYSKTVKHSRQQNPQLASEMDATQHDESGEPTPFDEDNPFGISKENQMADNPSWNERKTKQVLQWDQDASVEKNHLNFVDSFGSAKIYNRYLLVTNLPDHLDEEDKVKEYVNGLFATEKMHCFCVEVSLFVSVEVDEARFFRDAARGGEAANKGEEANQDESTNQEEEAANKGEEANQDESTNQEEVAANQGEQQVGVAGVADVADAPLRRRCAHLTFRTTKNCVEAKKALEKKHLKVTFSCPSKANVCLWVGNIIKSFFANTANVLKSMFAHFGPVKNVKYVQDKNCLFIQYYDVANAIQARNHLYGLQVSNNTLLNIDYSTLGEWEGKQHKVSLTRKRLLDALAYDNGKMKQRLESTLKKRNTGFIDSKVMLLLKKGGGAHHGGSTAGGVRIKRHGTDRSDEHSVKRRPNVNENHSPSTSLHRRKHRSSAVDSHLTSSSANDKNDRTRGGSGHSRHDRRESRRSSKRKGTTTSDRSHHRHHRHHDRHHRRHKKRRSGNSGSADGGDAPGYSSRGEEGSNSEMAKSGPHREHAEGEVAEGEVAEGEVAEGAEEEERTDSDFNSLDGVELNDYNEIQKTVSFYVNQKYKCDFISNFYDGNPELKIYPKLNVETKSDVHNLMNIRNSCIDYSVWQLGPTITQKKKFLHICEHFSKKKNLPVIIDKNFTIFIVPMKEDYLKDLGIDNPDFMYAFVLQTKKL</sequence>
<dbReference type="GO" id="GO:0003723">
    <property type="term" value="F:RNA binding"/>
    <property type="evidence" value="ECO:0007669"/>
    <property type="project" value="UniProtKB-UniRule"/>
</dbReference>
<dbReference type="SUPFAM" id="SSF54928">
    <property type="entry name" value="RNA-binding domain, RBD"/>
    <property type="match status" value="2"/>
</dbReference>
<feature type="compositionally biased region" description="Polar residues" evidence="2">
    <location>
        <begin position="1061"/>
        <end position="1070"/>
    </location>
</feature>
<feature type="region of interest" description="Disordered" evidence="2">
    <location>
        <begin position="638"/>
        <end position="684"/>
    </location>
</feature>
<feature type="region of interest" description="Disordered" evidence="2">
    <location>
        <begin position="1"/>
        <end position="112"/>
    </location>
</feature>
<feature type="compositionally biased region" description="Acidic residues" evidence="2">
    <location>
        <begin position="1185"/>
        <end position="1206"/>
    </location>
</feature>
<dbReference type="PROSITE" id="PS50102">
    <property type="entry name" value="RRM"/>
    <property type="match status" value="1"/>
</dbReference>
<keyword evidence="1" id="KW-0694">RNA-binding</keyword>
<dbReference type="VEuPathDB" id="PlasmoDB:PVPAM_030024300"/>
<dbReference type="SMART" id="SM00360">
    <property type="entry name" value="RRM"/>
    <property type="match status" value="2"/>
</dbReference>
<feature type="compositionally biased region" description="Acidic residues" evidence="2">
    <location>
        <begin position="805"/>
        <end position="816"/>
    </location>
</feature>
<evidence type="ECO:0000259" key="3">
    <source>
        <dbReference type="PROSITE" id="PS50102"/>
    </source>
</evidence>
<feature type="compositionally biased region" description="Low complexity" evidence="2">
    <location>
        <begin position="445"/>
        <end position="458"/>
    </location>
</feature>
<evidence type="ECO:0000256" key="2">
    <source>
        <dbReference type="SAM" id="MobiDB-lite"/>
    </source>
</evidence>
<evidence type="ECO:0000256" key="1">
    <source>
        <dbReference type="PROSITE-ProRule" id="PRU00176"/>
    </source>
</evidence>
<name>A0A8S4HEV2_PLAVI</name>
<feature type="region of interest" description="Disordered" evidence="2">
    <location>
        <begin position="1027"/>
        <end position="1214"/>
    </location>
</feature>
<feature type="compositionally biased region" description="Polar residues" evidence="2">
    <location>
        <begin position="462"/>
        <end position="473"/>
    </location>
</feature>
<feature type="compositionally biased region" description="Polar residues" evidence="2">
    <location>
        <begin position="1080"/>
        <end position="1091"/>
    </location>
</feature>
<dbReference type="EMBL" id="CAJZCX010000014">
    <property type="protein sequence ID" value="CAG9483553.1"/>
    <property type="molecule type" value="Genomic_DNA"/>
</dbReference>
<gene>
    <name evidence="4" type="ORF">PVW1_030026900</name>
</gene>
<feature type="region of interest" description="Disordered" evidence="2">
    <location>
        <begin position="795"/>
        <end position="840"/>
    </location>
</feature>
<reference evidence="4" key="1">
    <citation type="submission" date="2021-09" db="EMBL/GenBank/DDBJ databases">
        <authorList>
            <consortium name="Pathogen Informatics"/>
        </authorList>
    </citation>
    <scope>NUCLEOTIDE SEQUENCE</scope>
    <source>
        <strain evidence="4">PvW1</strain>
    </source>
</reference>
<dbReference type="Pfam" id="PF00076">
    <property type="entry name" value="RRM_1"/>
    <property type="match status" value="1"/>
</dbReference>
<dbReference type="CDD" id="cd00590">
    <property type="entry name" value="RRM_SF"/>
    <property type="match status" value="1"/>
</dbReference>
<evidence type="ECO:0000313" key="4">
    <source>
        <dbReference type="EMBL" id="CAG9483553.1"/>
    </source>
</evidence>
<organism evidence="4 5">
    <name type="scientific">Plasmodium vivax</name>
    <name type="common">malaria parasite P. vivax</name>
    <dbReference type="NCBI Taxonomy" id="5855"/>
    <lineage>
        <taxon>Eukaryota</taxon>
        <taxon>Sar</taxon>
        <taxon>Alveolata</taxon>
        <taxon>Apicomplexa</taxon>
        <taxon>Aconoidasida</taxon>
        <taxon>Haemosporida</taxon>
        <taxon>Plasmodiidae</taxon>
        <taxon>Plasmodium</taxon>
        <taxon>Plasmodium (Plasmodium)</taxon>
    </lineage>
</organism>
<comment type="caution">
    <text evidence="4">The sequence shown here is derived from an EMBL/GenBank/DDBJ whole genome shotgun (WGS) entry which is preliminary data.</text>
</comment>
<feature type="compositionally biased region" description="Low complexity" evidence="2">
    <location>
        <begin position="51"/>
        <end position="65"/>
    </location>
</feature>
<dbReference type="Gene3D" id="3.30.70.330">
    <property type="match status" value="1"/>
</dbReference>
<feature type="compositionally biased region" description="Polar residues" evidence="2">
    <location>
        <begin position="1"/>
        <end position="10"/>
    </location>
</feature>
<protein>
    <submittedName>
        <fullName evidence="4">(malaria parasite P. vivax) hypothetical protein</fullName>
    </submittedName>
</protein>
<feature type="compositionally biased region" description="Basic and acidic residues" evidence="2">
    <location>
        <begin position="795"/>
        <end position="804"/>
    </location>
</feature>
<proteinExistence type="predicted"/>
<feature type="domain" description="RRM" evidence="3">
    <location>
        <begin position="896"/>
        <end position="972"/>
    </location>
</feature>
<dbReference type="InterPro" id="IPR012677">
    <property type="entry name" value="Nucleotide-bd_a/b_plait_sf"/>
</dbReference>
<feature type="compositionally biased region" description="Gly residues" evidence="2">
    <location>
        <begin position="1027"/>
        <end position="1037"/>
    </location>
</feature>
<dbReference type="InterPro" id="IPR000504">
    <property type="entry name" value="RRM_dom"/>
</dbReference>
<evidence type="ECO:0000313" key="5">
    <source>
        <dbReference type="Proteomes" id="UP000779233"/>
    </source>
</evidence>
<feature type="compositionally biased region" description="Polar residues" evidence="2">
    <location>
        <begin position="429"/>
        <end position="440"/>
    </location>
</feature>
<feature type="region of interest" description="Disordered" evidence="2">
    <location>
        <begin position="411"/>
        <end position="502"/>
    </location>
</feature>
<feature type="region of interest" description="Disordered" evidence="2">
    <location>
        <begin position="349"/>
        <end position="397"/>
    </location>
</feature>
<accession>A0A8S4HEV2</accession>